<evidence type="ECO:0000256" key="1">
    <source>
        <dbReference type="SAM" id="MobiDB-lite"/>
    </source>
</evidence>
<evidence type="ECO:0000313" key="4">
    <source>
        <dbReference type="EMBL" id="MQL72208.1"/>
    </source>
</evidence>
<comment type="caution">
    <text evidence="4">The sequence shown here is derived from an EMBL/GenBank/DDBJ whole genome shotgun (WGS) entry which is preliminary data.</text>
</comment>
<organism evidence="4 5">
    <name type="scientific">Colocasia esculenta</name>
    <name type="common">Wild taro</name>
    <name type="synonym">Arum esculentum</name>
    <dbReference type="NCBI Taxonomy" id="4460"/>
    <lineage>
        <taxon>Eukaryota</taxon>
        <taxon>Viridiplantae</taxon>
        <taxon>Streptophyta</taxon>
        <taxon>Embryophyta</taxon>
        <taxon>Tracheophyta</taxon>
        <taxon>Spermatophyta</taxon>
        <taxon>Magnoliopsida</taxon>
        <taxon>Liliopsida</taxon>
        <taxon>Araceae</taxon>
        <taxon>Aroideae</taxon>
        <taxon>Colocasieae</taxon>
        <taxon>Colocasia</taxon>
    </lineage>
</organism>
<gene>
    <name evidence="4" type="ORF">Taro_004516</name>
</gene>
<proteinExistence type="predicted"/>
<evidence type="ECO:0008006" key="6">
    <source>
        <dbReference type="Google" id="ProtNLM"/>
    </source>
</evidence>
<feature type="domain" description="Plastid division protein CDP1-like 1st alpha solenoid" evidence="3">
    <location>
        <begin position="167"/>
        <end position="313"/>
    </location>
</feature>
<dbReference type="InterPro" id="IPR025344">
    <property type="entry name" value="CDP1-like_IMS"/>
</dbReference>
<sequence length="887" mass="97265">MALARAVLCSVPPSSSCRSGAAEGPRGGSAFLVSAGSPVCAGDGVDNRVLRRVLDGGPPPAGCRGVVVRGRVKLSDAPAVENGQVRSSVEIPVTCYQIIGVSEKAEKDQVVKTVMELKGSDIEDGYTMDVILSRQDLLMDVRDKLLFEPEYAGDIKEKVPPKASLHIPWTWLPAALCLLQEVGEDKLVLDIGRVALQHQDAKSYTHDLLLAMALAECSIAKIAFEKNKVSQGFEALARAQYFLRSRPSLEKMSLLSQIEESLEELAPACTLELLSLPQTPENGERRRKAIAALQELLRQGLEVETSCRVQDWPCFLSHALNKLMAAEIVDLLSWDTLAATRKNKKSLESQNQRIIIDFSCFYVAMIAHIALGFSTRQKELVGFRILVDCLIRISKAKNICDCLIASEGMGLKFEESLCSLLLGQGLEKAAVEKLHQLQVNGSPVLSNMEFASSNKEPNGKTDANQSLPPHLRGKFCFPKYSSTTAKPVLSEKTVIDEKPLELVTIIDHETWLKESVLGVFPDTRDCSPSLANYFGGQKRLLNGVNYQKGSAKAIPDMGRKPSSCLSLEHKSMEDANTHGSSTRHLGEAVKQLAPPNIENQLTVDKINSNTSKPSMPLKTNKHGKGIVESCWTMVNTSGTFAYVAMLGCLVFSTVKLGSTKFGHSVYPSRLNATSSGEQTSTSSWIRTSRTDSRMSSDSADHSNVVSRLLKQFKMLEKELKRPTDAGSLENARSPDVHLNLSKASAAAVDMTHKRKMPLEEAEALLRKWQAIKAEALGPSHQIEILSDILSEAMLSQWKALAKSAKRKSCFWRFVLLRSSVLHADIVSDGVGGEMAEIGAVLEEAAELVDGTQRKNPNYYSSYKILYMLKREQDGSWRFCEGGIQESL</sequence>
<dbReference type="AlphaFoldDB" id="A0A843TKD4"/>
<feature type="region of interest" description="Disordered" evidence="1">
    <location>
        <begin position="669"/>
        <end position="699"/>
    </location>
</feature>
<dbReference type="Proteomes" id="UP000652761">
    <property type="component" value="Unassembled WGS sequence"/>
</dbReference>
<evidence type="ECO:0000259" key="2">
    <source>
        <dbReference type="Pfam" id="PF13355"/>
    </source>
</evidence>
<dbReference type="PANTHER" id="PTHR33925">
    <property type="entry name" value="PLASTID DIVISION PROTEIN CDP1, CHLOROPLASTIC-RELATED"/>
    <property type="match status" value="1"/>
</dbReference>
<accession>A0A843TKD4</accession>
<dbReference type="Pfam" id="PF25515">
    <property type="entry name" value="Arm_PDR"/>
    <property type="match status" value="1"/>
</dbReference>
<reference evidence="4" key="1">
    <citation type="submission" date="2017-07" db="EMBL/GenBank/DDBJ databases">
        <title>Taro Niue Genome Assembly and Annotation.</title>
        <authorList>
            <person name="Atibalentja N."/>
            <person name="Keating K."/>
            <person name="Fields C.J."/>
        </authorList>
    </citation>
    <scope>NUCLEOTIDE SEQUENCE</scope>
    <source>
        <strain evidence="4">Niue_2</strain>
        <tissue evidence="4">Leaf</tissue>
    </source>
</reference>
<dbReference type="EMBL" id="NMUH01000123">
    <property type="protein sequence ID" value="MQL72208.1"/>
    <property type="molecule type" value="Genomic_DNA"/>
</dbReference>
<dbReference type="InterPro" id="IPR058032">
    <property type="entry name" value="CDP1-like_a_solenoid_1"/>
</dbReference>
<feature type="domain" description="Plastid division protein CDP1-like IMS" evidence="2">
    <location>
        <begin position="761"/>
        <end position="878"/>
    </location>
</feature>
<dbReference type="OrthoDB" id="1708707at2759"/>
<feature type="compositionally biased region" description="Basic and acidic residues" evidence="1">
    <location>
        <begin position="688"/>
        <end position="699"/>
    </location>
</feature>
<dbReference type="GO" id="GO:0009706">
    <property type="term" value="C:chloroplast inner membrane"/>
    <property type="evidence" value="ECO:0007669"/>
    <property type="project" value="TreeGrafter"/>
</dbReference>
<keyword evidence="5" id="KW-1185">Reference proteome</keyword>
<dbReference type="InterPro" id="IPR044685">
    <property type="entry name" value="CPD1-like"/>
</dbReference>
<dbReference type="Pfam" id="PF13355">
    <property type="entry name" value="ARC6-like_IMS"/>
    <property type="match status" value="1"/>
</dbReference>
<protein>
    <recommendedName>
        <fullName evidence="6">Plastid division protein CDP1, chloroplastic</fullName>
    </recommendedName>
</protein>
<dbReference type="PANTHER" id="PTHR33925:SF2">
    <property type="entry name" value="PLASTID DIVISION PROTEIN CDP1, CHLOROPLASTIC"/>
    <property type="match status" value="1"/>
</dbReference>
<evidence type="ECO:0000313" key="5">
    <source>
        <dbReference type="Proteomes" id="UP000652761"/>
    </source>
</evidence>
<dbReference type="GO" id="GO:0010020">
    <property type="term" value="P:chloroplast fission"/>
    <property type="evidence" value="ECO:0007669"/>
    <property type="project" value="TreeGrafter"/>
</dbReference>
<name>A0A843TKD4_COLES</name>
<evidence type="ECO:0000259" key="3">
    <source>
        <dbReference type="Pfam" id="PF25515"/>
    </source>
</evidence>